<evidence type="ECO:0000256" key="4">
    <source>
        <dbReference type="ARBA" id="ARBA00022989"/>
    </source>
</evidence>
<evidence type="ECO:0000256" key="6">
    <source>
        <dbReference type="SAM" id="Phobius"/>
    </source>
</evidence>
<accession>A0A7W6D3N8</accession>
<feature type="transmembrane region" description="Helical" evidence="6">
    <location>
        <begin position="398"/>
        <end position="419"/>
    </location>
</feature>
<feature type="transmembrane region" description="Helical" evidence="6">
    <location>
        <begin position="160"/>
        <end position="185"/>
    </location>
</feature>
<dbReference type="PIRSF" id="PIRSF006060">
    <property type="entry name" value="AA_transporter"/>
    <property type="match status" value="1"/>
</dbReference>
<evidence type="ECO:0000256" key="1">
    <source>
        <dbReference type="ARBA" id="ARBA00004141"/>
    </source>
</evidence>
<keyword evidence="3 6" id="KW-0812">Transmembrane</keyword>
<proteinExistence type="predicted"/>
<evidence type="ECO:0000256" key="3">
    <source>
        <dbReference type="ARBA" id="ARBA00022692"/>
    </source>
</evidence>
<gene>
    <name evidence="7" type="ORF">GGR24_001216</name>
</gene>
<keyword evidence="4 6" id="KW-1133">Transmembrane helix</keyword>
<feature type="transmembrane region" description="Helical" evidence="6">
    <location>
        <begin position="365"/>
        <end position="386"/>
    </location>
</feature>
<evidence type="ECO:0000313" key="8">
    <source>
        <dbReference type="Proteomes" id="UP000528964"/>
    </source>
</evidence>
<dbReference type="PANTHER" id="PTHR43243:SF4">
    <property type="entry name" value="CATIONIC AMINO ACID TRANSPORTER 4"/>
    <property type="match status" value="1"/>
</dbReference>
<comment type="subcellular location">
    <subcellularLocation>
        <location evidence="1">Membrane</location>
        <topology evidence="1">Multi-pass membrane protein</topology>
    </subcellularLocation>
</comment>
<dbReference type="InterPro" id="IPR002293">
    <property type="entry name" value="AA/rel_permease1"/>
</dbReference>
<feature type="transmembrane region" description="Helical" evidence="6">
    <location>
        <begin position="54"/>
        <end position="77"/>
    </location>
</feature>
<dbReference type="Gene3D" id="1.20.1740.10">
    <property type="entry name" value="Amino acid/polyamine transporter I"/>
    <property type="match status" value="1"/>
</dbReference>
<dbReference type="RefSeq" id="WP_246397945.1">
    <property type="nucleotide sequence ID" value="NZ_JACIDR010000001.1"/>
</dbReference>
<evidence type="ECO:0000313" key="7">
    <source>
        <dbReference type="EMBL" id="MBB3972583.1"/>
    </source>
</evidence>
<keyword evidence="5 6" id="KW-0472">Membrane</keyword>
<comment type="caution">
    <text evidence="7">The sequence shown here is derived from an EMBL/GenBank/DDBJ whole genome shotgun (WGS) entry which is preliminary data.</text>
</comment>
<dbReference type="PANTHER" id="PTHR43243">
    <property type="entry name" value="INNER MEMBRANE TRANSPORTER YGJI-RELATED"/>
    <property type="match status" value="1"/>
</dbReference>
<dbReference type="GO" id="GO:0016020">
    <property type="term" value="C:membrane"/>
    <property type="evidence" value="ECO:0007669"/>
    <property type="project" value="UniProtKB-SubCell"/>
</dbReference>
<dbReference type="Proteomes" id="UP000528964">
    <property type="component" value="Unassembled WGS sequence"/>
</dbReference>
<dbReference type="EMBL" id="JACIDR010000001">
    <property type="protein sequence ID" value="MBB3972583.1"/>
    <property type="molecule type" value="Genomic_DNA"/>
</dbReference>
<dbReference type="Pfam" id="PF13520">
    <property type="entry name" value="AA_permease_2"/>
    <property type="match status" value="1"/>
</dbReference>
<dbReference type="GO" id="GO:0015171">
    <property type="term" value="F:amino acid transmembrane transporter activity"/>
    <property type="evidence" value="ECO:0007669"/>
    <property type="project" value="TreeGrafter"/>
</dbReference>
<keyword evidence="8" id="KW-1185">Reference proteome</keyword>
<feature type="transmembrane region" description="Helical" evidence="6">
    <location>
        <begin position="290"/>
        <end position="320"/>
    </location>
</feature>
<dbReference type="AlphaFoldDB" id="A0A7W6D3N8"/>
<name>A0A7W6D3N8_9HYPH</name>
<feature type="transmembrane region" description="Helical" evidence="6">
    <location>
        <begin position="98"/>
        <end position="117"/>
    </location>
</feature>
<feature type="transmembrane region" description="Helical" evidence="6">
    <location>
        <begin position="425"/>
        <end position="445"/>
    </location>
</feature>
<feature type="transmembrane region" description="Helical" evidence="6">
    <location>
        <begin position="245"/>
        <end position="270"/>
    </location>
</feature>
<feature type="transmembrane region" description="Helical" evidence="6">
    <location>
        <begin position="341"/>
        <end position="359"/>
    </location>
</feature>
<feature type="transmembrane region" description="Helical" evidence="6">
    <location>
        <begin position="27"/>
        <end position="48"/>
    </location>
</feature>
<reference evidence="7 8" key="1">
    <citation type="submission" date="2020-08" db="EMBL/GenBank/DDBJ databases">
        <title>Genomic Encyclopedia of Type Strains, Phase IV (KMG-IV): sequencing the most valuable type-strain genomes for metagenomic binning, comparative biology and taxonomic classification.</title>
        <authorList>
            <person name="Goeker M."/>
        </authorList>
    </citation>
    <scope>NUCLEOTIDE SEQUENCE [LARGE SCALE GENOMIC DNA]</scope>
    <source>
        <strain evidence="7 8">DSM 25481</strain>
    </source>
</reference>
<protein>
    <submittedName>
        <fullName evidence="7">Amino acid transporter</fullName>
    </submittedName>
</protein>
<evidence type="ECO:0000256" key="5">
    <source>
        <dbReference type="ARBA" id="ARBA00023136"/>
    </source>
</evidence>
<evidence type="ECO:0000256" key="2">
    <source>
        <dbReference type="ARBA" id="ARBA00022448"/>
    </source>
</evidence>
<feature type="transmembrane region" description="Helical" evidence="6">
    <location>
        <begin position="205"/>
        <end position="224"/>
    </location>
</feature>
<feature type="transmembrane region" description="Helical" evidence="6">
    <location>
        <begin position="129"/>
        <end position="153"/>
    </location>
</feature>
<keyword evidence="2" id="KW-0813">Transport</keyword>
<sequence>MAAIDMGSAPAATREPTLDRSVTLWQVTLYGLGSMLGAGIYGLVGQAAKDLGSAIWIGFLVSMVAAMLTGLSYANIVSRYPKAGGAAYVTQRAYGAPLLSYVVGLTVVCSGLTSIATQSNVVAQGLQQLFGGSFLPTWVLALGFLLLVAAVLLRGIKESMWANVVCTIVEAGGLILVVLVGFSYWGTNSLLEFPPQEGGDSGAAGLALLVMQGAVLTFFSFIGFEDMLNVSEEVKNPSRNMPLAIVFAMLAATIIYMAIAITAVSVMHWSELAGSEGLALVAVVEKAAPWLPPALFTAISIFAVSNTALVNWIMGSRLLYGMSKQGLMPAALGRVHPTRRTPHVAILALLVVVAALAMVGDIKELASATVLLLLSVFTVVNVALVVLKRRPSERTGEFEVPVFVPMLGAAVCAALILVRLGQGSWTAPVIAIGLLLAIAALYFITGAGRDQARLRRFIEQDEAMSGS</sequence>
<organism evidence="7 8">
    <name type="scientific">Hansschlegelia beijingensis</name>
    <dbReference type="NCBI Taxonomy" id="1133344"/>
    <lineage>
        <taxon>Bacteria</taxon>
        <taxon>Pseudomonadati</taxon>
        <taxon>Pseudomonadota</taxon>
        <taxon>Alphaproteobacteria</taxon>
        <taxon>Hyphomicrobiales</taxon>
        <taxon>Methylopilaceae</taxon>
        <taxon>Hansschlegelia</taxon>
    </lineage>
</organism>